<evidence type="ECO:0000313" key="1">
    <source>
        <dbReference type="EMBL" id="MFD1175868.1"/>
    </source>
</evidence>
<dbReference type="Proteomes" id="UP001597262">
    <property type="component" value="Unassembled WGS sequence"/>
</dbReference>
<comment type="caution">
    <text evidence="1">The sequence shown here is derived from an EMBL/GenBank/DDBJ whole genome shotgun (WGS) entry which is preliminary data.</text>
</comment>
<accession>A0ABW3RU81</accession>
<name>A0ABW3RU81_9BACL</name>
<organism evidence="1 2">
    <name type="scientific">Paenibacillus puldeungensis</name>
    <dbReference type="NCBI Taxonomy" id="696536"/>
    <lineage>
        <taxon>Bacteria</taxon>
        <taxon>Bacillati</taxon>
        <taxon>Bacillota</taxon>
        <taxon>Bacilli</taxon>
        <taxon>Bacillales</taxon>
        <taxon>Paenibacillaceae</taxon>
        <taxon>Paenibacillus</taxon>
    </lineage>
</organism>
<keyword evidence="2" id="KW-1185">Reference proteome</keyword>
<gene>
    <name evidence="1" type="ORF">ACFQ3W_06055</name>
</gene>
<proteinExistence type="predicted"/>
<evidence type="ECO:0000313" key="2">
    <source>
        <dbReference type="Proteomes" id="UP001597262"/>
    </source>
</evidence>
<dbReference type="EMBL" id="JBHTLM010000003">
    <property type="protein sequence ID" value="MFD1175868.1"/>
    <property type="molecule type" value="Genomic_DNA"/>
</dbReference>
<sequence>MRLDACLEEELELLKLESEKLEEWIDFAIFAPEKLEKAQAGYSVDPAGRSLITGEEGDWQPEWIVIGYTKLIGDPIIIDTNEEGQPVSYLMHGMGEWGAGSYIAGSIKQLRDALAKVMKFMKSHLEHSNSPITRAELNILVSDIVGADEYADSDTWEMLLEPIYQLAEDQEERVTEQIRAMSEQGLQIKEIADRLEIPLTQVYDYLKKIKTSQI</sequence>
<dbReference type="Gene3D" id="1.10.10.60">
    <property type="entry name" value="Homeodomain-like"/>
    <property type="match status" value="1"/>
</dbReference>
<reference evidence="2" key="1">
    <citation type="journal article" date="2019" name="Int. J. Syst. Evol. Microbiol.">
        <title>The Global Catalogue of Microorganisms (GCM) 10K type strain sequencing project: providing services to taxonomists for standard genome sequencing and annotation.</title>
        <authorList>
            <consortium name="The Broad Institute Genomics Platform"/>
            <consortium name="The Broad Institute Genome Sequencing Center for Infectious Disease"/>
            <person name="Wu L."/>
            <person name="Ma J."/>
        </authorList>
    </citation>
    <scope>NUCLEOTIDE SEQUENCE [LARGE SCALE GENOMIC DNA]</scope>
    <source>
        <strain evidence="2">CCUG 59189</strain>
    </source>
</reference>
<dbReference type="RefSeq" id="WP_379317655.1">
    <property type="nucleotide sequence ID" value="NZ_JBHTLM010000003.1"/>
</dbReference>
<protein>
    <submittedName>
        <fullName evidence="1">Uncharacterized protein</fullName>
    </submittedName>
</protein>